<dbReference type="InterPro" id="IPR006139">
    <property type="entry name" value="D-isomer_2_OHA_DH_cat_dom"/>
</dbReference>
<dbReference type="InterPro" id="IPR029753">
    <property type="entry name" value="D-isomer_DH_CS"/>
</dbReference>
<comment type="caution">
    <text evidence="6">The sequence shown here is derived from an EMBL/GenBank/DDBJ whole genome shotgun (WGS) entry which is preliminary data.</text>
</comment>
<organism evidence="6 7">
    <name type="scientific">Chlorella vulgaris</name>
    <name type="common">Green alga</name>
    <dbReference type="NCBI Taxonomy" id="3077"/>
    <lineage>
        <taxon>Eukaryota</taxon>
        <taxon>Viridiplantae</taxon>
        <taxon>Chlorophyta</taxon>
        <taxon>core chlorophytes</taxon>
        <taxon>Trebouxiophyceae</taxon>
        <taxon>Chlorellales</taxon>
        <taxon>Chlorellaceae</taxon>
        <taxon>Chlorella clade</taxon>
        <taxon>Chlorella</taxon>
    </lineage>
</organism>
<sequence length="364" mass="39423">MHFGFQFTKEALRDDLGVEVVQCERADIARELANTTVIVPLMSPLDAQVLRSARQLKLIIQFGVGVEAIDIPTATELGIWVSNIPSGGTGNAISCAEHAIYLMLATLRFHDAMADSIRTRRLGVPLGQSLFNKTVLSVGFGSIAKELAVRLKPFGVRVTALRRRPWRHSAQVAAAASEQLPQHSKGESGAADAGRQQQQQQCLYLQHDAELDVAAEAVLVDRGCWPADSARLAADADIIAVTCHQDASNRGMIGSQFLSHCKPGVRIVNVARGGLLDYEAVRVGLDSGRIAGLGLDVQEHEPVDPQHWLAQHPSVYLTPHIAGVTEMSYRNMAEVVAAAVRRVRQGQAPARLLNDPHVAKQTMP</sequence>
<evidence type="ECO:0000313" key="7">
    <source>
        <dbReference type="Proteomes" id="UP001055712"/>
    </source>
</evidence>
<protein>
    <submittedName>
        <fullName evidence="6">Uncharacterized protein</fullName>
    </submittedName>
</protein>
<dbReference type="PANTHER" id="PTHR42938:SF25">
    <property type="entry name" value="D-ISOMER SPECIFIC 2-HYDROXYACID DEHYDROGENASE FAMILY PROTEIN"/>
    <property type="match status" value="1"/>
</dbReference>
<dbReference type="Pfam" id="PF00389">
    <property type="entry name" value="2-Hacid_dh"/>
    <property type="match status" value="1"/>
</dbReference>
<dbReference type="SUPFAM" id="SSF51735">
    <property type="entry name" value="NAD(P)-binding Rossmann-fold domains"/>
    <property type="match status" value="1"/>
</dbReference>
<dbReference type="PANTHER" id="PTHR42938">
    <property type="entry name" value="FORMATE DEHYDROGENASE 1"/>
    <property type="match status" value="1"/>
</dbReference>
<dbReference type="EMBL" id="SIDB01000001">
    <property type="protein sequence ID" value="KAI3438919.1"/>
    <property type="molecule type" value="Genomic_DNA"/>
</dbReference>
<dbReference type="PROSITE" id="PS00671">
    <property type="entry name" value="D_2_HYDROXYACID_DH_3"/>
    <property type="match status" value="1"/>
</dbReference>
<feature type="domain" description="D-isomer specific 2-hydroxyacid dehydrogenase NAD-binding" evidence="5">
    <location>
        <begin position="101"/>
        <end position="171"/>
    </location>
</feature>
<reference evidence="6" key="2">
    <citation type="submission" date="2020-11" db="EMBL/GenBank/DDBJ databases">
        <authorList>
            <person name="Cecchin M."/>
            <person name="Marcolungo L."/>
            <person name="Rossato M."/>
            <person name="Girolomoni L."/>
            <person name="Cosentino E."/>
            <person name="Cuine S."/>
            <person name="Li-Beisson Y."/>
            <person name="Delledonne M."/>
            <person name="Ballottari M."/>
        </authorList>
    </citation>
    <scope>NUCLEOTIDE SEQUENCE</scope>
    <source>
        <strain evidence="6">211/11P</strain>
        <tissue evidence="6">Whole cell</tissue>
    </source>
</reference>
<dbReference type="Gene3D" id="3.40.50.720">
    <property type="entry name" value="NAD(P)-binding Rossmann-like Domain"/>
    <property type="match status" value="4"/>
</dbReference>
<dbReference type="GO" id="GO:0004617">
    <property type="term" value="F:phosphoglycerate dehydrogenase activity"/>
    <property type="evidence" value="ECO:0007669"/>
    <property type="project" value="TreeGrafter"/>
</dbReference>
<dbReference type="OrthoDB" id="9991913at2759"/>
<accession>A0A9D4TZN7</accession>
<dbReference type="Proteomes" id="UP001055712">
    <property type="component" value="Unassembled WGS sequence"/>
</dbReference>
<feature type="region of interest" description="Disordered" evidence="3">
    <location>
        <begin position="172"/>
        <end position="193"/>
    </location>
</feature>
<feature type="domain" description="D-isomer specific 2-hydroxyacid dehydrogenase NAD-binding" evidence="5">
    <location>
        <begin position="222"/>
        <end position="322"/>
    </location>
</feature>
<keyword evidence="7" id="KW-1185">Reference proteome</keyword>
<reference evidence="6" key="1">
    <citation type="journal article" date="2019" name="Plant J.">
        <title>Chlorella vulgaris genome assembly and annotation reveals the molecular basis for metabolic acclimation to high light conditions.</title>
        <authorList>
            <person name="Cecchin M."/>
            <person name="Marcolungo L."/>
            <person name="Rossato M."/>
            <person name="Girolomoni L."/>
            <person name="Cosentino E."/>
            <person name="Cuine S."/>
            <person name="Li-Beisson Y."/>
            <person name="Delledonne M."/>
            <person name="Ballottari M."/>
        </authorList>
    </citation>
    <scope>NUCLEOTIDE SEQUENCE</scope>
    <source>
        <strain evidence="6">211/11P</strain>
    </source>
</reference>
<dbReference type="GO" id="GO:0051287">
    <property type="term" value="F:NAD binding"/>
    <property type="evidence" value="ECO:0007669"/>
    <property type="project" value="InterPro"/>
</dbReference>
<dbReference type="InterPro" id="IPR006140">
    <property type="entry name" value="D-isomer_DH_NAD-bd"/>
</dbReference>
<evidence type="ECO:0000256" key="3">
    <source>
        <dbReference type="SAM" id="MobiDB-lite"/>
    </source>
</evidence>
<dbReference type="InterPro" id="IPR036291">
    <property type="entry name" value="NAD(P)-bd_dom_sf"/>
</dbReference>
<keyword evidence="1 2" id="KW-0560">Oxidoreductase</keyword>
<comment type="similarity">
    <text evidence="2">Belongs to the D-isomer specific 2-hydroxyacid dehydrogenase family.</text>
</comment>
<dbReference type="Pfam" id="PF02826">
    <property type="entry name" value="2-Hacid_dh_C"/>
    <property type="match status" value="2"/>
</dbReference>
<feature type="domain" description="D-isomer specific 2-hydroxyacid dehydrogenase catalytic" evidence="4">
    <location>
        <begin position="22"/>
        <end position="354"/>
    </location>
</feature>
<dbReference type="SUPFAM" id="SSF52283">
    <property type="entry name" value="Formate/glycerate dehydrogenase catalytic domain-like"/>
    <property type="match status" value="1"/>
</dbReference>
<evidence type="ECO:0000256" key="2">
    <source>
        <dbReference type="RuleBase" id="RU003719"/>
    </source>
</evidence>
<evidence type="ECO:0000256" key="1">
    <source>
        <dbReference type="ARBA" id="ARBA00023002"/>
    </source>
</evidence>
<gene>
    <name evidence="6" type="ORF">D9Q98_001333</name>
</gene>
<dbReference type="AlphaFoldDB" id="A0A9D4TZN7"/>
<evidence type="ECO:0000259" key="4">
    <source>
        <dbReference type="Pfam" id="PF00389"/>
    </source>
</evidence>
<evidence type="ECO:0000259" key="5">
    <source>
        <dbReference type="Pfam" id="PF02826"/>
    </source>
</evidence>
<evidence type="ECO:0000313" key="6">
    <source>
        <dbReference type="EMBL" id="KAI3438919.1"/>
    </source>
</evidence>
<proteinExistence type="inferred from homology"/>
<name>A0A9D4TZN7_CHLVU</name>